<dbReference type="STRING" id="1561998.A0A1I7UMC9"/>
<reference evidence="3" key="1">
    <citation type="submission" date="2016-11" db="UniProtKB">
        <authorList>
            <consortium name="WormBaseParasite"/>
        </authorList>
    </citation>
    <scope>IDENTIFICATION</scope>
</reference>
<protein>
    <submittedName>
        <fullName evidence="3">DUF4005 domain-containing protein</fullName>
    </submittedName>
</protein>
<keyword evidence="2" id="KW-1185">Reference proteome</keyword>
<feature type="compositionally biased region" description="Basic and acidic residues" evidence="1">
    <location>
        <begin position="1"/>
        <end position="18"/>
    </location>
</feature>
<feature type="compositionally biased region" description="Low complexity" evidence="1">
    <location>
        <begin position="63"/>
        <end position="78"/>
    </location>
</feature>
<evidence type="ECO:0000313" key="3">
    <source>
        <dbReference type="WBParaSite" id="Csp11.Scaffold630.g17409.t1"/>
    </source>
</evidence>
<dbReference type="eggNOG" id="KOG4643">
    <property type="taxonomic scope" value="Eukaryota"/>
</dbReference>
<sequence length="136" mass="14924">MDQYRAMDNKKSTPERKQPVVKRAAKALFNRRRATSNGGSTTEDSSVYSADERSSPPLANGNSTCSMSSESSSGVFTSPEDCPLHGNLHHQKPKLLSSSGSSFTRLLSLRRSKQVASPGAYTNPNVRKMIDMHYND</sequence>
<evidence type="ECO:0000256" key="1">
    <source>
        <dbReference type="SAM" id="MobiDB-lite"/>
    </source>
</evidence>
<name>A0A1I7UMC9_9PELO</name>
<feature type="region of interest" description="Disordered" evidence="1">
    <location>
        <begin position="1"/>
        <end position="99"/>
    </location>
</feature>
<evidence type="ECO:0000313" key="2">
    <source>
        <dbReference type="Proteomes" id="UP000095282"/>
    </source>
</evidence>
<dbReference type="WBParaSite" id="Csp11.Scaffold630.g17409.t1">
    <property type="protein sequence ID" value="Csp11.Scaffold630.g17409.t1"/>
    <property type="gene ID" value="Csp11.Scaffold630.g17409"/>
</dbReference>
<feature type="compositionally biased region" description="Polar residues" evidence="1">
    <location>
        <begin position="35"/>
        <end position="48"/>
    </location>
</feature>
<accession>A0A1I7UMC9</accession>
<organism evidence="2 3">
    <name type="scientific">Caenorhabditis tropicalis</name>
    <dbReference type="NCBI Taxonomy" id="1561998"/>
    <lineage>
        <taxon>Eukaryota</taxon>
        <taxon>Metazoa</taxon>
        <taxon>Ecdysozoa</taxon>
        <taxon>Nematoda</taxon>
        <taxon>Chromadorea</taxon>
        <taxon>Rhabditida</taxon>
        <taxon>Rhabditina</taxon>
        <taxon>Rhabditomorpha</taxon>
        <taxon>Rhabditoidea</taxon>
        <taxon>Rhabditidae</taxon>
        <taxon>Peloderinae</taxon>
        <taxon>Caenorhabditis</taxon>
    </lineage>
</organism>
<dbReference type="Proteomes" id="UP000095282">
    <property type="component" value="Unplaced"/>
</dbReference>
<proteinExistence type="predicted"/>
<feature type="compositionally biased region" description="Basic residues" evidence="1">
    <location>
        <begin position="19"/>
        <end position="34"/>
    </location>
</feature>
<dbReference type="AlphaFoldDB" id="A0A1I7UMC9"/>